<feature type="domain" description="DUF1707" evidence="2">
    <location>
        <begin position="17"/>
        <end position="68"/>
    </location>
</feature>
<name>A0A940RVE9_9ACTN</name>
<keyword evidence="4" id="KW-1185">Reference proteome</keyword>
<dbReference type="Pfam" id="PF08044">
    <property type="entry name" value="DUF1707"/>
    <property type="match status" value="1"/>
</dbReference>
<comment type="caution">
    <text evidence="3">The sequence shown here is derived from an EMBL/GenBank/DDBJ whole genome shotgun (WGS) entry which is preliminary data.</text>
</comment>
<evidence type="ECO:0000313" key="4">
    <source>
        <dbReference type="Proteomes" id="UP000670475"/>
    </source>
</evidence>
<reference evidence="3" key="1">
    <citation type="submission" date="2021-03" db="EMBL/GenBank/DDBJ databases">
        <title>Whole genome sequence of Streptomyces bomunensis MMS17-BM035.</title>
        <authorList>
            <person name="Lee J.H."/>
        </authorList>
    </citation>
    <scope>NUCLEOTIDE SEQUENCE</scope>
    <source>
        <strain evidence="3">MMS17-BM035</strain>
    </source>
</reference>
<proteinExistence type="predicted"/>
<feature type="region of interest" description="Disordered" evidence="1">
    <location>
        <begin position="1"/>
        <end position="24"/>
    </location>
</feature>
<feature type="region of interest" description="Disordered" evidence="1">
    <location>
        <begin position="194"/>
        <end position="213"/>
    </location>
</feature>
<evidence type="ECO:0000259" key="2">
    <source>
        <dbReference type="Pfam" id="PF08044"/>
    </source>
</evidence>
<dbReference type="InterPro" id="IPR012551">
    <property type="entry name" value="DUF1707_SHOCT-like"/>
</dbReference>
<sequence>MSQEPVRWTGGAQPDQRVSHDDREQVAEVLRVSAGDGRLSLEELEERLESCFAARTYGELAPLVADLQGQAKALAEQAPARDVARVHREGGNVRYEGAWVVPRRMEFEVAGGNVLLDFTSAAVREPVTEVEIDMRGGNLRLVVPDGYAVDAEEVEIRGGSVVHRNVKDRDPHAPVVHRVIVTGEMAGGNIVVRPPRAPREPGRLRRMLGGGDR</sequence>
<evidence type="ECO:0000313" key="3">
    <source>
        <dbReference type="EMBL" id="MBP0458245.1"/>
    </source>
</evidence>
<protein>
    <submittedName>
        <fullName evidence="3">DUF1707 domain-containing protein</fullName>
    </submittedName>
</protein>
<dbReference type="PANTHER" id="PTHR40763:SF5">
    <property type="entry name" value="MEMBRANE PROTEIN"/>
    <property type="match status" value="1"/>
</dbReference>
<accession>A0A940RVE9</accession>
<dbReference type="AlphaFoldDB" id="A0A940RVE9"/>
<evidence type="ECO:0000256" key="1">
    <source>
        <dbReference type="SAM" id="MobiDB-lite"/>
    </source>
</evidence>
<dbReference type="RefSeq" id="WP_209340009.1">
    <property type="nucleotide sequence ID" value="NZ_JAGIQL010000037.1"/>
</dbReference>
<gene>
    <name evidence="3" type="ORF">JFN87_12140</name>
</gene>
<dbReference type="PANTHER" id="PTHR40763">
    <property type="entry name" value="MEMBRANE PROTEIN-RELATED"/>
    <property type="match status" value="1"/>
</dbReference>
<dbReference type="EMBL" id="JAGIQL010000037">
    <property type="protein sequence ID" value="MBP0458245.1"/>
    <property type="molecule type" value="Genomic_DNA"/>
</dbReference>
<dbReference type="Proteomes" id="UP000670475">
    <property type="component" value="Unassembled WGS sequence"/>
</dbReference>
<organism evidence="3 4">
    <name type="scientific">Streptomyces montanisoli</name>
    <dbReference type="NCBI Taxonomy" id="2798581"/>
    <lineage>
        <taxon>Bacteria</taxon>
        <taxon>Bacillati</taxon>
        <taxon>Actinomycetota</taxon>
        <taxon>Actinomycetes</taxon>
        <taxon>Kitasatosporales</taxon>
        <taxon>Streptomycetaceae</taxon>
        <taxon>Streptomyces</taxon>
    </lineage>
</organism>